<proteinExistence type="predicted"/>
<gene>
    <name evidence="1" type="ORF">KI387_032341</name>
</gene>
<feature type="non-terminal residue" evidence="1">
    <location>
        <position position="70"/>
    </location>
</feature>
<sequence length="70" mass="8241">VKILDFRQRYAEQGPFSILRGVFLIEKKIQQSFTNIHPKLHLGESFQHLNKLRNKTGNKVTFGHENCEFL</sequence>
<comment type="caution">
    <text evidence="1">The sequence shown here is derived from an EMBL/GenBank/DDBJ whole genome shotgun (WGS) entry which is preliminary data.</text>
</comment>
<feature type="non-terminal residue" evidence="1">
    <location>
        <position position="1"/>
    </location>
</feature>
<keyword evidence="2" id="KW-1185">Reference proteome</keyword>
<protein>
    <submittedName>
        <fullName evidence="1">Uncharacterized protein</fullName>
    </submittedName>
</protein>
<reference evidence="1 2" key="1">
    <citation type="journal article" date="2021" name="Nat. Plants">
        <title>The Taxus genome provides insights into paclitaxel biosynthesis.</title>
        <authorList>
            <person name="Xiong X."/>
            <person name="Gou J."/>
            <person name="Liao Q."/>
            <person name="Li Y."/>
            <person name="Zhou Q."/>
            <person name="Bi G."/>
            <person name="Li C."/>
            <person name="Du R."/>
            <person name="Wang X."/>
            <person name="Sun T."/>
            <person name="Guo L."/>
            <person name="Liang H."/>
            <person name="Lu P."/>
            <person name="Wu Y."/>
            <person name="Zhang Z."/>
            <person name="Ro D.K."/>
            <person name="Shang Y."/>
            <person name="Huang S."/>
            <person name="Yan J."/>
        </authorList>
    </citation>
    <scope>NUCLEOTIDE SEQUENCE [LARGE SCALE GENOMIC DNA]</scope>
    <source>
        <strain evidence="1">Ta-2019</strain>
    </source>
</reference>
<dbReference type="EMBL" id="JAHRHJ020003813">
    <property type="protein sequence ID" value="KAH9288224.1"/>
    <property type="molecule type" value="Genomic_DNA"/>
</dbReference>
<dbReference type="Proteomes" id="UP000824469">
    <property type="component" value="Unassembled WGS sequence"/>
</dbReference>
<evidence type="ECO:0000313" key="1">
    <source>
        <dbReference type="EMBL" id="KAH9288224.1"/>
    </source>
</evidence>
<organism evidence="1 2">
    <name type="scientific">Taxus chinensis</name>
    <name type="common">Chinese yew</name>
    <name type="synonym">Taxus wallichiana var. chinensis</name>
    <dbReference type="NCBI Taxonomy" id="29808"/>
    <lineage>
        <taxon>Eukaryota</taxon>
        <taxon>Viridiplantae</taxon>
        <taxon>Streptophyta</taxon>
        <taxon>Embryophyta</taxon>
        <taxon>Tracheophyta</taxon>
        <taxon>Spermatophyta</taxon>
        <taxon>Pinopsida</taxon>
        <taxon>Pinidae</taxon>
        <taxon>Conifers II</taxon>
        <taxon>Cupressales</taxon>
        <taxon>Taxaceae</taxon>
        <taxon>Taxus</taxon>
    </lineage>
</organism>
<evidence type="ECO:0000313" key="2">
    <source>
        <dbReference type="Proteomes" id="UP000824469"/>
    </source>
</evidence>
<dbReference type="AlphaFoldDB" id="A0AA38BZG9"/>
<name>A0AA38BZG9_TAXCH</name>
<accession>A0AA38BZG9</accession>